<name>A0A1P8VIV8_9BETA</name>
<keyword evidence="3" id="KW-1185">Reference proteome</keyword>
<dbReference type="EMBL" id="KY355735">
    <property type="protein sequence ID" value="APZ76290.1"/>
    <property type="molecule type" value="Genomic_DNA"/>
</dbReference>
<sequence length="335" mass="39503">MHLIEGEQWIDGALKLKNKNFLTHEITNTSIANIIKNKNQSCYMYEVCIYVYGLSNINTNKLVINWKLYNDLIYALTGLLHCDNLYIEFGENNGSNYIFYSPPKLYILNYDQRIDLEWKCDMIQRSLYTLDTFDFKFLNVENIPDSVLCTKETTLFTRRLSSIYNTFVYNNFLSESELQLVKQFNKDRSMLLLNIDKIGHNILVEACLYKLQYDNIFETMLVETVHRDNLASNTFDLHKKLLQSAYDLAFVFNCIYKEQKNLPPLDERSSQIHPLISKYFNPFLNVNNTIINYANKAINMYFKNWSTSSSLIYFKSLIHMNAVVEREDIVRILIN</sequence>
<evidence type="ECO:0000313" key="3">
    <source>
        <dbReference type="Proteomes" id="UP000202182"/>
    </source>
</evidence>
<gene>
    <name evidence="2" type="primary">ORF75</name>
    <name evidence="2" type="ORF">MRV_0079</name>
</gene>
<dbReference type="InterPro" id="IPR007616">
    <property type="entry name" value="Herpes_U59/UL88"/>
</dbReference>
<reference evidence="2" key="1">
    <citation type="submission" date="2016-12" db="EMBL/GenBank/DDBJ databases">
        <title>A murine herpesvirus closely related to ubiquitous human herpesviruses causes T-cell depletion.</title>
        <authorList>
            <person name="Patel S.J."/>
            <person name="Zhao G."/>
            <person name="Penna V.R."/>
            <person name="Park E."/>
            <person name="Lauron E.J."/>
            <person name="Harvey I.B."/>
            <person name="Beatty W.L."/>
            <person name="Plougastel-Douglas B."/>
            <person name="Poursine-Laurent J."/>
            <person name="Fremont D.H."/>
            <person name="Wang D."/>
            <person name="Yokoyama W.M."/>
        </authorList>
    </citation>
    <scope>NUCLEOTIDE SEQUENCE [LARGE SCALE GENOMIC DNA]</scope>
    <source>
        <strain evidence="2">YOK1</strain>
    </source>
</reference>
<dbReference type="OrthoDB" id="6311at10239"/>
<evidence type="ECO:0008006" key="4">
    <source>
        <dbReference type="Google" id="ProtNLM"/>
    </source>
</evidence>
<dbReference type="KEGG" id="vg:30999416"/>
<organism evidence="2">
    <name type="scientific">Murid betaherpesvirus 3</name>
    <dbReference type="NCBI Taxonomy" id="2560603"/>
    <lineage>
        <taxon>Viruses</taxon>
        <taxon>Duplodnaviria</taxon>
        <taxon>Heunggongvirae</taxon>
        <taxon>Peploviricota</taxon>
        <taxon>Herviviricetes</taxon>
        <taxon>Herpesvirales</taxon>
        <taxon>Orthoherpesviridae</taxon>
        <taxon>Betaherpesvirinae</taxon>
        <taxon>Roseolovirus</taxon>
        <taxon>Roseolovirus muridbeta3</taxon>
    </lineage>
</organism>
<evidence type="ECO:0000313" key="2">
    <source>
        <dbReference type="EMBL" id="APZ76290.1"/>
    </source>
</evidence>
<comment type="similarity">
    <text evidence="1">Belongs to the herpesviridae U59/UL88 family.</text>
</comment>
<evidence type="ECO:0000256" key="1">
    <source>
        <dbReference type="ARBA" id="ARBA00007827"/>
    </source>
</evidence>
<dbReference type="Pfam" id="PF04529">
    <property type="entry name" value="Herpes_U59"/>
    <property type="match status" value="1"/>
</dbReference>
<accession>A0A1P8VIV8</accession>
<proteinExistence type="inferred from homology"/>
<dbReference type="Proteomes" id="UP000202182">
    <property type="component" value="Segment"/>
</dbReference>
<protein>
    <recommendedName>
        <fullName evidence="4">Tegument protein</fullName>
    </recommendedName>
</protein>